<reference evidence="3" key="1">
    <citation type="submission" date="2023-08" db="EMBL/GenBank/DDBJ databases">
        <authorList>
            <person name="Chen Y."/>
            <person name="Shah S."/>
            <person name="Dougan E. K."/>
            <person name="Thang M."/>
            <person name="Chan C."/>
        </authorList>
    </citation>
    <scope>NUCLEOTIDE SEQUENCE</scope>
</reference>
<comment type="caution">
    <text evidence="3">The sequence shown here is derived from an EMBL/GenBank/DDBJ whole genome shotgun (WGS) entry which is preliminary data.</text>
</comment>
<evidence type="ECO:0000259" key="2">
    <source>
        <dbReference type="PROSITE" id="PS50222"/>
    </source>
</evidence>
<sequence length="252" mass="27713">MGVPKAPKLPPPAHSHEAAVQGLISRGLPISDVLDVVLTPRPSTAPGGSAPATPRPVMRGPRAQAGTWKELTPQEEKTIDAAFKKFDKYHSGKLEIHSFFDMCRSLDLHLNAKVAREWLGQLNKVDGLTLDQVKSICTSILAAQTPAVRSCTAGKALGLFDLQASEEYMRAAFKKFAPKGTVSAEGLRELLRSLDFPDVHCDHFDRYVGEWLLIVGKDDEAPINVHEFISCVNLLVDVCQRHQEALENELEK</sequence>
<dbReference type="InterPro" id="IPR002048">
    <property type="entry name" value="EF_hand_dom"/>
</dbReference>
<name>A0AA36HTZ0_9DINO</name>
<evidence type="ECO:0000256" key="1">
    <source>
        <dbReference type="SAM" id="MobiDB-lite"/>
    </source>
</evidence>
<organism evidence="3 4">
    <name type="scientific">Effrenium voratum</name>
    <dbReference type="NCBI Taxonomy" id="2562239"/>
    <lineage>
        <taxon>Eukaryota</taxon>
        <taxon>Sar</taxon>
        <taxon>Alveolata</taxon>
        <taxon>Dinophyceae</taxon>
        <taxon>Suessiales</taxon>
        <taxon>Symbiodiniaceae</taxon>
        <taxon>Effrenium</taxon>
    </lineage>
</organism>
<feature type="region of interest" description="Disordered" evidence="1">
    <location>
        <begin position="39"/>
        <end position="60"/>
    </location>
</feature>
<dbReference type="GO" id="GO:0005509">
    <property type="term" value="F:calcium ion binding"/>
    <property type="evidence" value="ECO:0007669"/>
    <property type="project" value="InterPro"/>
</dbReference>
<proteinExistence type="predicted"/>
<accession>A0AA36HTZ0</accession>
<keyword evidence="4" id="KW-1185">Reference proteome</keyword>
<dbReference type="SUPFAM" id="SSF47473">
    <property type="entry name" value="EF-hand"/>
    <property type="match status" value="1"/>
</dbReference>
<dbReference type="EMBL" id="CAUJNA010000264">
    <property type="protein sequence ID" value="CAJ1374602.1"/>
    <property type="molecule type" value="Genomic_DNA"/>
</dbReference>
<dbReference type="PROSITE" id="PS50222">
    <property type="entry name" value="EF_HAND_2"/>
    <property type="match status" value="1"/>
</dbReference>
<evidence type="ECO:0000313" key="4">
    <source>
        <dbReference type="Proteomes" id="UP001178507"/>
    </source>
</evidence>
<feature type="domain" description="EF-hand" evidence="2">
    <location>
        <begin position="74"/>
        <end position="109"/>
    </location>
</feature>
<dbReference type="Proteomes" id="UP001178507">
    <property type="component" value="Unassembled WGS sequence"/>
</dbReference>
<dbReference type="Gene3D" id="1.10.238.10">
    <property type="entry name" value="EF-hand"/>
    <property type="match status" value="1"/>
</dbReference>
<gene>
    <name evidence="3" type="ORF">EVOR1521_LOCUS4115</name>
</gene>
<dbReference type="AlphaFoldDB" id="A0AA36HTZ0"/>
<evidence type="ECO:0000313" key="3">
    <source>
        <dbReference type="EMBL" id="CAJ1374602.1"/>
    </source>
</evidence>
<protein>
    <recommendedName>
        <fullName evidence="2">EF-hand domain-containing protein</fullName>
    </recommendedName>
</protein>
<dbReference type="InterPro" id="IPR011992">
    <property type="entry name" value="EF-hand-dom_pair"/>
</dbReference>